<dbReference type="EMBL" id="MTKT01002950">
    <property type="protein sequence ID" value="OWM76872.1"/>
    <property type="molecule type" value="Genomic_DNA"/>
</dbReference>
<comment type="caution">
    <text evidence="1">The sequence shown here is derived from an EMBL/GenBank/DDBJ whole genome shotgun (WGS) entry which is preliminary data.</text>
</comment>
<protein>
    <submittedName>
        <fullName evidence="1">Uncharacterized protein</fullName>
    </submittedName>
</protein>
<gene>
    <name evidence="1" type="ORF">CDL15_Pgr010259</name>
</gene>
<proteinExistence type="predicted"/>
<dbReference type="Proteomes" id="UP000197138">
    <property type="component" value="Unassembled WGS sequence"/>
</dbReference>
<evidence type="ECO:0000313" key="1">
    <source>
        <dbReference type="EMBL" id="OWM76872.1"/>
    </source>
</evidence>
<name>A0A218WXV0_PUNGR</name>
<accession>A0A218WXV0</accession>
<dbReference type="AlphaFoldDB" id="A0A218WXV0"/>
<sequence length="74" mass="8004">MGAGGLLPKENTDFQWKHECRGILDVPKNAVQDEARSSSGPITRSMAKKLTATLLGSFTLLKCLEIGDEESSPK</sequence>
<organism evidence="1">
    <name type="scientific">Punica granatum</name>
    <name type="common">Pomegranate</name>
    <dbReference type="NCBI Taxonomy" id="22663"/>
    <lineage>
        <taxon>Eukaryota</taxon>
        <taxon>Viridiplantae</taxon>
        <taxon>Streptophyta</taxon>
        <taxon>Embryophyta</taxon>
        <taxon>Tracheophyta</taxon>
        <taxon>Spermatophyta</taxon>
        <taxon>Magnoliopsida</taxon>
        <taxon>eudicotyledons</taxon>
        <taxon>Gunneridae</taxon>
        <taxon>Pentapetalae</taxon>
        <taxon>rosids</taxon>
        <taxon>malvids</taxon>
        <taxon>Myrtales</taxon>
        <taxon>Lythraceae</taxon>
        <taxon>Punica</taxon>
    </lineage>
</organism>
<reference evidence="1" key="1">
    <citation type="submission" date="2017-06" db="EMBL/GenBank/DDBJ databases">
        <title>The pomegranate genome and the genomics of punicalagin biosynthesis.</title>
        <authorList>
            <person name="Xu C."/>
        </authorList>
    </citation>
    <scope>NUCLEOTIDE SEQUENCE [LARGE SCALE GENOMIC DNA]</scope>
    <source>
        <tissue evidence="1">Fresh leaf</tissue>
    </source>
</reference>